<comment type="similarity">
    <text evidence="1">Belongs to the patched family.</text>
</comment>
<dbReference type="PANTHER" id="PTHR10796:SF92">
    <property type="entry name" value="PATCHED-RELATED, ISOFORM A"/>
    <property type="match status" value="1"/>
</dbReference>
<feature type="transmembrane region" description="Helical" evidence="3">
    <location>
        <begin position="777"/>
        <end position="796"/>
    </location>
</feature>
<feature type="transmembrane region" description="Helical" evidence="3">
    <location>
        <begin position="64"/>
        <end position="85"/>
    </location>
</feature>
<accession>A0A1W0X0X7</accession>
<feature type="transmembrane region" description="Helical" evidence="3">
    <location>
        <begin position="300"/>
        <end position="318"/>
    </location>
</feature>
<feature type="transmembrane region" description="Helical" evidence="3">
    <location>
        <begin position="725"/>
        <end position="744"/>
    </location>
</feature>
<protein>
    <recommendedName>
        <fullName evidence="4">SSD domain-containing protein</fullName>
    </recommendedName>
</protein>
<keyword evidence="3" id="KW-0812">Transmembrane</keyword>
<dbReference type="AlphaFoldDB" id="A0A1W0X0X7"/>
<feature type="transmembrane region" description="Helical" evidence="3">
    <location>
        <begin position="511"/>
        <end position="535"/>
    </location>
</feature>
<evidence type="ECO:0000256" key="3">
    <source>
        <dbReference type="SAM" id="Phobius"/>
    </source>
</evidence>
<dbReference type="OrthoDB" id="6510177at2759"/>
<dbReference type="GO" id="GO:0016020">
    <property type="term" value="C:membrane"/>
    <property type="evidence" value="ECO:0007669"/>
    <property type="project" value="TreeGrafter"/>
</dbReference>
<evidence type="ECO:0000256" key="1">
    <source>
        <dbReference type="ARBA" id="ARBA00005585"/>
    </source>
</evidence>
<dbReference type="InterPro" id="IPR053958">
    <property type="entry name" value="HMGCR/SNAP/NPC1-like_SSD"/>
</dbReference>
<dbReference type="PROSITE" id="PS50156">
    <property type="entry name" value="SSD"/>
    <property type="match status" value="1"/>
</dbReference>
<dbReference type="InterPro" id="IPR000731">
    <property type="entry name" value="SSD"/>
</dbReference>
<feature type="transmembrane region" description="Helical" evidence="3">
    <location>
        <begin position="330"/>
        <end position="357"/>
    </location>
</feature>
<feature type="region of interest" description="Disordered" evidence="2">
    <location>
        <begin position="971"/>
        <end position="994"/>
    </location>
</feature>
<evidence type="ECO:0000313" key="6">
    <source>
        <dbReference type="Proteomes" id="UP000192578"/>
    </source>
</evidence>
<feature type="compositionally biased region" description="Basic and acidic residues" evidence="2">
    <location>
        <begin position="1009"/>
        <end position="1028"/>
    </location>
</feature>
<feature type="transmembrane region" description="Helical" evidence="3">
    <location>
        <begin position="363"/>
        <end position="386"/>
    </location>
</feature>
<evidence type="ECO:0000259" key="4">
    <source>
        <dbReference type="PROSITE" id="PS50156"/>
    </source>
</evidence>
<feature type="region of interest" description="Disordered" evidence="2">
    <location>
        <begin position="1009"/>
        <end position="1036"/>
    </location>
</feature>
<keyword evidence="6" id="KW-1185">Reference proteome</keyword>
<reference evidence="6" key="1">
    <citation type="submission" date="2017-01" db="EMBL/GenBank/DDBJ databases">
        <title>Comparative genomics of anhydrobiosis in the tardigrade Hypsibius dujardini.</title>
        <authorList>
            <person name="Yoshida Y."/>
            <person name="Koutsovoulos G."/>
            <person name="Laetsch D."/>
            <person name="Stevens L."/>
            <person name="Kumar S."/>
            <person name="Horikawa D."/>
            <person name="Ishino K."/>
            <person name="Komine S."/>
            <person name="Tomita M."/>
            <person name="Blaxter M."/>
            <person name="Arakawa K."/>
        </authorList>
    </citation>
    <scope>NUCLEOTIDE SEQUENCE [LARGE SCALE GENOMIC DNA]</scope>
    <source>
        <strain evidence="6">Z151</strain>
    </source>
</reference>
<feature type="transmembrane region" description="Helical" evidence="3">
    <location>
        <begin position="431"/>
        <end position="458"/>
    </location>
</feature>
<dbReference type="Proteomes" id="UP000192578">
    <property type="component" value="Unassembled WGS sequence"/>
</dbReference>
<evidence type="ECO:0000256" key="2">
    <source>
        <dbReference type="SAM" id="MobiDB-lite"/>
    </source>
</evidence>
<feature type="transmembrane region" description="Helical" evidence="3">
    <location>
        <begin position="407"/>
        <end position="425"/>
    </location>
</feature>
<feature type="transmembrane region" description="Helical" evidence="3">
    <location>
        <begin position="849"/>
        <end position="869"/>
    </location>
</feature>
<dbReference type="Pfam" id="PF12349">
    <property type="entry name" value="Sterol-sensing"/>
    <property type="match status" value="1"/>
</dbReference>
<dbReference type="InterPro" id="IPR051697">
    <property type="entry name" value="Patched_domain-protein"/>
</dbReference>
<keyword evidence="3" id="KW-1133">Transmembrane helix</keyword>
<sequence length="1036" mass="114618">MENQNVPAPSEAPPPARERVDIYAISGISSSSTESSGDPHGRCSSWPTCGLEDRTYRIGRLLGTYPFLSIIIAISIVATGSMGFLNFHIESRVEELWVPPDSPAYLAKSTSRTFAAGSRITLSIMISAPEIFEPDIFRLMLQIDSIIRNFTFRGKGWEILCFRKNAECQRFSLLNVLDISDYESLSRESIIFMMNQSNRRRNGFLPPYFISLDDILANTLANSSGYVVGAKFTRMVYYLQKQDKDRITSSKPVEPEEMLRRRLVDQFGQGFDTANVTIRISLTYADGDPGHVTSLWSMDYFLSLLYACIAYLLVVFIATGKYTATRHGFWLAVSGVIGIALALAFGFGIASAVGMAFTSVHLLLPILFLSMSVFGYLVIESELRLVSDARSSLGRGEKMGMTMQRSFGTLVLCMLSNFLVFAVGIGSRLPVVRSFCVFGVTSAVGIFITQILFLFGCLSAWQGTYERSANAWICCVRRPDRVEKEPASFHAILKPVFGFLASNLSENIPRALVLVAVAVLTGVCIYFIFSLRIVFDMARFDQSSSVSSGAADASAVFRQTDEAIGCVYLGDIPYQIRQSELRTFQSYLKEHAMIRPRSVMSWFDRYQVWMADQQRLRTIKLEGREVAGQEVSVFEKGAFYRSVTKFVAEKNFDEDVVFVRKGQDEVEIQACRICFRFQGGLQADNYSSAAQNIASIALDLQLGTALVNSDLMLSVLVQKVLATELWILFGAYFVVLLIIAALMLQSVVTALVVFVSFALLTMHSIGIVSSQKISMDSLVLVSVFCFVSIASQMLFYEATIFTRLSGKVKSKTRLKSTMISGGPPALACAVCAITTLVPFFDSTSEMFRVILRVSISTISLALVHVFLFLPVSLSLGTPEVFSTATLRLRNRFRRRQADTTSPEIYYDGGVGGHHQVNPIHDDSPLPLPNDQVHFVARNPVSPLQRASSTSSTRIDLKNEGLRAVLDSLSSPAESVRVVEEEPEVSTNPNGEADYDSLRHLQLVGLDESHPIETIERAESAGPIARDRSVPSSSRNG</sequence>
<comment type="caution">
    <text evidence="5">The sequence shown here is derived from an EMBL/GenBank/DDBJ whole genome shotgun (WGS) entry which is preliminary data.</text>
</comment>
<evidence type="ECO:0000313" key="5">
    <source>
        <dbReference type="EMBL" id="OQV21105.1"/>
    </source>
</evidence>
<feature type="domain" description="SSD" evidence="4">
    <location>
        <begin position="300"/>
        <end position="460"/>
    </location>
</feature>
<feature type="transmembrane region" description="Helical" evidence="3">
    <location>
        <begin position="750"/>
        <end position="770"/>
    </location>
</feature>
<proteinExistence type="inferred from homology"/>
<gene>
    <name evidence="5" type="ORF">BV898_04869</name>
</gene>
<dbReference type="EMBL" id="MTYJ01000025">
    <property type="protein sequence ID" value="OQV21105.1"/>
    <property type="molecule type" value="Genomic_DNA"/>
</dbReference>
<name>A0A1W0X0X7_HYPEX</name>
<dbReference type="PANTHER" id="PTHR10796">
    <property type="entry name" value="PATCHED-RELATED"/>
    <property type="match status" value="1"/>
</dbReference>
<keyword evidence="3" id="KW-0472">Membrane</keyword>
<organism evidence="5 6">
    <name type="scientific">Hypsibius exemplaris</name>
    <name type="common">Freshwater tardigrade</name>
    <dbReference type="NCBI Taxonomy" id="2072580"/>
    <lineage>
        <taxon>Eukaryota</taxon>
        <taxon>Metazoa</taxon>
        <taxon>Ecdysozoa</taxon>
        <taxon>Tardigrada</taxon>
        <taxon>Eutardigrada</taxon>
        <taxon>Parachela</taxon>
        <taxon>Hypsibioidea</taxon>
        <taxon>Hypsibiidae</taxon>
        <taxon>Hypsibius</taxon>
    </lineage>
</organism>
<feature type="transmembrane region" description="Helical" evidence="3">
    <location>
        <begin position="816"/>
        <end position="837"/>
    </location>
</feature>
<dbReference type="SUPFAM" id="SSF82866">
    <property type="entry name" value="Multidrug efflux transporter AcrB transmembrane domain"/>
    <property type="match status" value="2"/>
</dbReference>